<dbReference type="GO" id="GO:0005634">
    <property type="term" value="C:nucleus"/>
    <property type="evidence" value="ECO:0007669"/>
    <property type="project" value="InterPro"/>
</dbReference>
<dbReference type="GO" id="GO:0005667">
    <property type="term" value="C:transcription regulator complex"/>
    <property type="evidence" value="ECO:0007669"/>
    <property type="project" value="TreeGrafter"/>
</dbReference>
<dbReference type="PROSITE" id="PS50082">
    <property type="entry name" value="WD_REPEATS_2"/>
    <property type="match status" value="1"/>
</dbReference>
<sequence>VQACYGLTVDKKSKLVYVCCADGTVVIIDLVSMKEVARLPCHSSDGVSCADLSRDGLTLWTGGLDSTLRSWDFRQRRELSKANCAAQIFSLGCTPTDDWVAVGLDSSQIEVMSTLPNATDRYQLRGHKACILSLRYAHSGKWFCTADKGNIVNAWRAPYGPVSAQRTEAGSVLCCDISADDSMIVTGSGKHKATVYKV</sequence>
<dbReference type="EMBL" id="BTSX01000005">
    <property type="protein sequence ID" value="GMS98997.1"/>
    <property type="molecule type" value="Genomic_DNA"/>
</dbReference>
<evidence type="ECO:0000313" key="6">
    <source>
        <dbReference type="Proteomes" id="UP001432027"/>
    </source>
</evidence>
<dbReference type="InterPro" id="IPR009146">
    <property type="entry name" value="Groucho_enhance"/>
</dbReference>
<reference evidence="5" key="1">
    <citation type="submission" date="2023-10" db="EMBL/GenBank/DDBJ databases">
        <title>Genome assembly of Pristionchus species.</title>
        <authorList>
            <person name="Yoshida K."/>
            <person name="Sommer R.J."/>
        </authorList>
    </citation>
    <scope>NUCLEOTIDE SEQUENCE</scope>
    <source>
        <strain evidence="5">RS0144</strain>
    </source>
</reference>
<dbReference type="InterPro" id="IPR019775">
    <property type="entry name" value="WD40_repeat_CS"/>
</dbReference>
<dbReference type="PROSITE" id="PS00678">
    <property type="entry name" value="WD_REPEATS_1"/>
    <property type="match status" value="1"/>
</dbReference>
<dbReference type="InterPro" id="IPR001680">
    <property type="entry name" value="WD40_rpt"/>
</dbReference>
<dbReference type="SMART" id="SM00320">
    <property type="entry name" value="WD40"/>
    <property type="match status" value="3"/>
</dbReference>
<evidence type="ECO:0000256" key="4">
    <source>
        <dbReference type="PROSITE-ProRule" id="PRU00221"/>
    </source>
</evidence>
<feature type="non-terminal residue" evidence="5">
    <location>
        <position position="198"/>
    </location>
</feature>
<dbReference type="PRINTS" id="PR01850">
    <property type="entry name" value="GROUCHOFAMLY"/>
</dbReference>
<keyword evidence="3" id="KW-0677">Repeat</keyword>
<dbReference type="GO" id="GO:0003714">
    <property type="term" value="F:transcription corepressor activity"/>
    <property type="evidence" value="ECO:0007669"/>
    <property type="project" value="TreeGrafter"/>
</dbReference>
<comment type="caution">
    <text evidence="5">The sequence shown here is derived from an EMBL/GenBank/DDBJ whole genome shotgun (WGS) entry which is preliminary data.</text>
</comment>
<dbReference type="InterPro" id="IPR015943">
    <property type="entry name" value="WD40/YVTN_repeat-like_dom_sf"/>
</dbReference>
<keyword evidence="2 4" id="KW-0853">WD repeat</keyword>
<evidence type="ECO:0008006" key="7">
    <source>
        <dbReference type="Google" id="ProtNLM"/>
    </source>
</evidence>
<dbReference type="PANTHER" id="PTHR10814">
    <property type="entry name" value="TRANSDUCIN-LIKE ENHANCER PROTEIN"/>
    <property type="match status" value="1"/>
</dbReference>
<dbReference type="Pfam" id="PF00400">
    <property type="entry name" value="WD40"/>
    <property type="match status" value="3"/>
</dbReference>
<evidence type="ECO:0000256" key="2">
    <source>
        <dbReference type="ARBA" id="ARBA00022574"/>
    </source>
</evidence>
<proteinExistence type="inferred from homology"/>
<evidence type="ECO:0000313" key="5">
    <source>
        <dbReference type="EMBL" id="GMS98997.1"/>
    </source>
</evidence>
<dbReference type="GO" id="GO:0090090">
    <property type="term" value="P:negative regulation of canonical Wnt signaling pathway"/>
    <property type="evidence" value="ECO:0007669"/>
    <property type="project" value="TreeGrafter"/>
</dbReference>
<dbReference type="Gene3D" id="2.130.10.10">
    <property type="entry name" value="YVTN repeat-like/Quinoprotein amine dehydrogenase"/>
    <property type="match status" value="1"/>
</dbReference>
<dbReference type="SUPFAM" id="SSF50978">
    <property type="entry name" value="WD40 repeat-like"/>
    <property type="match status" value="1"/>
</dbReference>
<accession>A0AAV5TXA0</accession>
<feature type="non-terminal residue" evidence="5">
    <location>
        <position position="1"/>
    </location>
</feature>
<organism evidence="5 6">
    <name type="scientific">Pristionchus entomophagus</name>
    <dbReference type="NCBI Taxonomy" id="358040"/>
    <lineage>
        <taxon>Eukaryota</taxon>
        <taxon>Metazoa</taxon>
        <taxon>Ecdysozoa</taxon>
        <taxon>Nematoda</taxon>
        <taxon>Chromadorea</taxon>
        <taxon>Rhabditida</taxon>
        <taxon>Rhabditina</taxon>
        <taxon>Diplogasteromorpha</taxon>
        <taxon>Diplogasteroidea</taxon>
        <taxon>Neodiplogasteridae</taxon>
        <taxon>Pristionchus</taxon>
    </lineage>
</organism>
<dbReference type="AlphaFoldDB" id="A0AAV5TXA0"/>
<dbReference type="InterPro" id="IPR036322">
    <property type="entry name" value="WD40_repeat_dom_sf"/>
</dbReference>
<evidence type="ECO:0000256" key="1">
    <source>
        <dbReference type="ARBA" id="ARBA00005969"/>
    </source>
</evidence>
<comment type="similarity">
    <text evidence="1">Belongs to the WD repeat Groucho/TLE family.</text>
</comment>
<dbReference type="PANTHER" id="PTHR10814:SF21">
    <property type="entry name" value="PROTEIN GROUCHO"/>
    <property type="match status" value="1"/>
</dbReference>
<dbReference type="Proteomes" id="UP001432027">
    <property type="component" value="Unassembled WGS sequence"/>
</dbReference>
<protein>
    <recommendedName>
        <fullName evidence="7">WD40 domain-containing protein</fullName>
    </recommendedName>
</protein>
<keyword evidence="6" id="KW-1185">Reference proteome</keyword>
<name>A0AAV5TXA0_9BILA</name>
<evidence type="ECO:0000256" key="3">
    <source>
        <dbReference type="ARBA" id="ARBA00022737"/>
    </source>
</evidence>
<gene>
    <name evidence="5" type="ORF">PENTCL1PPCAC_21172</name>
</gene>
<feature type="repeat" description="WD" evidence="4">
    <location>
        <begin position="47"/>
        <end position="81"/>
    </location>
</feature>